<dbReference type="RefSeq" id="WP_271713691.1">
    <property type="nucleotide sequence ID" value="NZ_AP024169.1"/>
</dbReference>
<feature type="domain" description="Phosphoribosyl-dephospho-CoA transferase MdcG C-terminal" evidence="3">
    <location>
        <begin position="91"/>
        <end position="203"/>
    </location>
</feature>
<accession>A0A7R7IG31</accession>
<evidence type="ECO:0000256" key="1">
    <source>
        <dbReference type="ARBA" id="ARBA00022679"/>
    </source>
</evidence>
<evidence type="ECO:0000259" key="4">
    <source>
        <dbReference type="Pfam" id="PF20866"/>
    </source>
</evidence>
<evidence type="ECO:0000313" key="5">
    <source>
        <dbReference type="EMBL" id="BCN32663.1"/>
    </source>
</evidence>
<dbReference type="GO" id="GO:0016779">
    <property type="term" value="F:nucleotidyltransferase activity"/>
    <property type="evidence" value="ECO:0007669"/>
    <property type="project" value="UniProtKB-KW"/>
</dbReference>
<dbReference type="Pfam" id="PF10620">
    <property type="entry name" value="MdcG"/>
    <property type="match status" value="1"/>
</dbReference>
<dbReference type="Pfam" id="PF20866">
    <property type="entry name" value="MdcG_N"/>
    <property type="match status" value="1"/>
</dbReference>
<keyword evidence="1" id="KW-0808">Transferase</keyword>
<dbReference type="InterPro" id="IPR017557">
    <property type="entry name" value="Holo-ACP_synthase"/>
</dbReference>
<dbReference type="InterPro" id="IPR048903">
    <property type="entry name" value="MdcG_N"/>
</dbReference>
<sequence length="213" mass="23653">MELRVNDLLKIKSVNDLIGDVSEASWIDEAIKSAPYVVVRRAPIMNNKVPVGIRGNSRSQRLATTVLSGNIIDIITPEQLVVGKLWRDNKHISNTKMLRTLEAVDSIFKSYRITWGPTGSVGFELASGVETITNTSDLDIIARTPEVLPIWIAEKIENELLEMPIKIDVQLETLKGSIALAEYARGSGKVMLRTLNGPMLVLNPWSDYEQLEG</sequence>
<reference evidence="5 6" key="1">
    <citation type="submission" date="2020-11" db="EMBL/GenBank/DDBJ databases">
        <title>Draft genome sequencing of a Lachnospiraceae strain isolated from anoxic soil subjected to BSD treatment.</title>
        <authorList>
            <person name="Uek A."/>
            <person name="Tonouchi A."/>
        </authorList>
    </citation>
    <scope>NUCLEOTIDE SEQUENCE [LARGE SCALE GENOMIC DNA]</scope>
    <source>
        <strain evidence="5 6">TB5</strain>
    </source>
</reference>
<dbReference type="NCBIfam" id="NF002332">
    <property type="entry name" value="PRK01293.1"/>
    <property type="match status" value="1"/>
</dbReference>
<dbReference type="AlphaFoldDB" id="A0A7R7IG31"/>
<keyword evidence="2" id="KW-0548">Nucleotidyltransferase</keyword>
<protein>
    <submittedName>
        <fullName evidence="5">Malonate decarboxylase holo-ACP synthase</fullName>
    </submittedName>
</protein>
<dbReference type="KEGG" id="ahb:bsdtb5_39580"/>
<dbReference type="NCBIfam" id="TIGR03135">
    <property type="entry name" value="malonate_mdcG"/>
    <property type="match status" value="1"/>
</dbReference>
<dbReference type="InterPro" id="IPR049180">
    <property type="entry name" value="MdcG_C"/>
</dbReference>
<gene>
    <name evidence="5" type="primary">mdcG</name>
    <name evidence="5" type="ORF">bsdtb5_39580</name>
</gene>
<dbReference type="Proteomes" id="UP000595897">
    <property type="component" value="Chromosome"/>
</dbReference>
<organism evidence="5 6">
    <name type="scientific">Anaeromicropila herbilytica</name>
    <dbReference type="NCBI Taxonomy" id="2785025"/>
    <lineage>
        <taxon>Bacteria</taxon>
        <taxon>Bacillati</taxon>
        <taxon>Bacillota</taxon>
        <taxon>Clostridia</taxon>
        <taxon>Lachnospirales</taxon>
        <taxon>Lachnospiraceae</taxon>
        <taxon>Anaeromicropila</taxon>
    </lineage>
</organism>
<dbReference type="EMBL" id="AP024169">
    <property type="protein sequence ID" value="BCN32663.1"/>
    <property type="molecule type" value="Genomic_DNA"/>
</dbReference>
<proteinExistence type="predicted"/>
<feature type="domain" description="Phosphoribosyl-dephospho-CoA transferase MdcG N-terminal" evidence="4">
    <location>
        <begin position="4"/>
        <end position="77"/>
    </location>
</feature>
<evidence type="ECO:0000259" key="3">
    <source>
        <dbReference type="Pfam" id="PF10620"/>
    </source>
</evidence>
<evidence type="ECO:0000313" key="6">
    <source>
        <dbReference type="Proteomes" id="UP000595897"/>
    </source>
</evidence>
<name>A0A7R7IG31_9FIRM</name>
<keyword evidence="6" id="KW-1185">Reference proteome</keyword>
<evidence type="ECO:0000256" key="2">
    <source>
        <dbReference type="ARBA" id="ARBA00022695"/>
    </source>
</evidence>